<dbReference type="InterPro" id="IPR045501">
    <property type="entry name" value="DUF6490"/>
</dbReference>
<keyword evidence="1" id="KW-1133">Transmembrane helix</keyword>
<dbReference type="EMBL" id="LWDX02000129">
    <property type="protein sequence ID" value="OEL38925.1"/>
    <property type="molecule type" value="Genomic_DNA"/>
</dbReference>
<keyword evidence="1" id="KW-0812">Transmembrane</keyword>
<name>A0A1E5WNE8_9POAL</name>
<feature type="transmembrane region" description="Helical" evidence="1">
    <location>
        <begin position="89"/>
        <end position="111"/>
    </location>
</feature>
<evidence type="ECO:0000256" key="1">
    <source>
        <dbReference type="SAM" id="Phobius"/>
    </source>
</evidence>
<organism evidence="2 3">
    <name type="scientific">Dichanthelium oligosanthes</name>
    <dbReference type="NCBI Taxonomy" id="888268"/>
    <lineage>
        <taxon>Eukaryota</taxon>
        <taxon>Viridiplantae</taxon>
        <taxon>Streptophyta</taxon>
        <taxon>Embryophyta</taxon>
        <taxon>Tracheophyta</taxon>
        <taxon>Spermatophyta</taxon>
        <taxon>Magnoliopsida</taxon>
        <taxon>Liliopsida</taxon>
        <taxon>Poales</taxon>
        <taxon>Poaceae</taxon>
        <taxon>PACMAD clade</taxon>
        <taxon>Panicoideae</taxon>
        <taxon>Panicodae</taxon>
        <taxon>Paniceae</taxon>
        <taxon>Dichantheliinae</taxon>
        <taxon>Dichanthelium</taxon>
    </lineage>
</organism>
<evidence type="ECO:0000313" key="3">
    <source>
        <dbReference type="Proteomes" id="UP000095767"/>
    </source>
</evidence>
<gene>
    <name evidence="2" type="ORF">BAE44_0000056</name>
</gene>
<accession>A0A1E5WNE8</accession>
<dbReference type="PANTHER" id="PTHR46610:SF1">
    <property type="entry name" value="OS06G0147300 PROTEIN"/>
    <property type="match status" value="1"/>
</dbReference>
<evidence type="ECO:0000313" key="2">
    <source>
        <dbReference type="EMBL" id="OEL38925.1"/>
    </source>
</evidence>
<keyword evidence="1" id="KW-0472">Membrane</keyword>
<dbReference type="Pfam" id="PF20100">
    <property type="entry name" value="DUF6490"/>
    <property type="match status" value="1"/>
</dbReference>
<reference evidence="2 3" key="1">
    <citation type="submission" date="2016-09" db="EMBL/GenBank/DDBJ databases">
        <title>The draft genome of Dichanthelium oligosanthes: A C3 panicoid grass species.</title>
        <authorList>
            <person name="Studer A.J."/>
            <person name="Schnable J.C."/>
            <person name="Brutnell T.P."/>
        </authorList>
    </citation>
    <scope>NUCLEOTIDE SEQUENCE [LARGE SCALE GENOMIC DNA]</scope>
    <source>
        <strain evidence="3">cv. Kellogg 1175</strain>
        <tissue evidence="2">Leaf</tissue>
    </source>
</reference>
<feature type="transmembrane region" description="Helical" evidence="1">
    <location>
        <begin position="29"/>
        <end position="51"/>
    </location>
</feature>
<comment type="caution">
    <text evidence="2">The sequence shown here is derived from an EMBL/GenBank/DDBJ whole genome shotgun (WGS) entry which is preliminary data.</text>
</comment>
<protein>
    <submittedName>
        <fullName evidence="2">Uncharacterized protein</fullName>
    </submittedName>
</protein>
<dbReference type="AlphaFoldDB" id="A0A1E5WNE8"/>
<dbReference type="PANTHER" id="PTHR46610">
    <property type="entry name" value="OS05G0181300 PROTEIN"/>
    <property type="match status" value="1"/>
</dbReference>
<keyword evidence="3" id="KW-1185">Reference proteome</keyword>
<dbReference type="OrthoDB" id="660537at2759"/>
<dbReference type="Proteomes" id="UP000095767">
    <property type="component" value="Unassembled WGS sequence"/>
</dbReference>
<dbReference type="STRING" id="888268.A0A1E5WNE8"/>
<sequence length="113" mass="12116">MASTATYLGFLLLTGNSILEIKRSRGDAAAVIFVIASHLTLLLLLCGLRTFERAAGDRARASTWLVTTLRTPIFSWRVAALLPTAVVSAVVWLMAVSTVVAGFYMLFLLSIGG</sequence>
<proteinExistence type="predicted"/>